<dbReference type="Pfam" id="PF03564">
    <property type="entry name" value="DUF1759"/>
    <property type="match status" value="1"/>
</dbReference>
<evidence type="ECO:0000313" key="2">
    <source>
        <dbReference type="EMBL" id="GFY59518.1"/>
    </source>
</evidence>
<dbReference type="OrthoDB" id="5989194at2759"/>
<dbReference type="Pfam" id="PF23055">
    <property type="entry name" value="DUF7041"/>
    <property type="match status" value="1"/>
</dbReference>
<sequence length="485" mass="55474">MDEKKNLKKTRAVIRTAVTKIMNKLKNELDFQSVDTLHEHFDYLNENLKELSELDKKIQNIIQVEEEFDAEIQSAFGYNEKISMLCSKIKNKIMNLSKNDPSVSLQTTLNVQNDSLNNSINGSSVNSNRNVNFVRLPKLQIDKYFGDPCLWLEFWNKFQNSIDKNETLTKVDKFSYLKSLLGGVASNVVNGFALPDDNYDNALILLKERFGREEIVVNAHMSKLLNLYPVKDSNNVIGLRKLYDICKIQIRSLESLNVTSGMYGHLLQPILLKLLPEDLVLDFNSKQLGKKEVSTFDVMELLQFLKIEIECHEYAHLQSGQGDRKNLLIHNSKHMQTGYGDNENISRNRQKKIQGRTSTFKIPPYNNDPQLWFSTCERTFALRVPKVITDTCTKFNNIVSNLPPEASAIVRDLIITPDETDPYGVIKAQLIRRTGESSQQEIRKLLTGEELGDGKPSELLGTMNRRAASHNVPKNLCWNFSFSSY</sequence>
<comment type="caution">
    <text evidence="2">The sequence shown here is derived from an EMBL/GenBank/DDBJ whole genome shotgun (WGS) entry which is preliminary data.</text>
</comment>
<dbReference type="PANTHER" id="PTHR33327">
    <property type="entry name" value="ENDONUCLEASE"/>
    <property type="match status" value="1"/>
</dbReference>
<dbReference type="InterPro" id="IPR055469">
    <property type="entry name" value="DUF7041"/>
</dbReference>
<dbReference type="AlphaFoldDB" id="A0A8X6XUV3"/>
<protein>
    <submittedName>
        <fullName evidence="2">DUF1758 domain-containing protein</fullName>
    </submittedName>
</protein>
<dbReference type="InterPro" id="IPR005312">
    <property type="entry name" value="DUF1759"/>
</dbReference>
<reference evidence="2" key="1">
    <citation type="submission" date="2020-08" db="EMBL/GenBank/DDBJ databases">
        <title>Multicomponent nature underlies the extraordinary mechanical properties of spider dragline silk.</title>
        <authorList>
            <person name="Kono N."/>
            <person name="Nakamura H."/>
            <person name="Mori M."/>
            <person name="Yoshida Y."/>
            <person name="Ohtoshi R."/>
            <person name="Malay A.D."/>
            <person name="Moran D.A.P."/>
            <person name="Tomita M."/>
            <person name="Numata K."/>
            <person name="Arakawa K."/>
        </authorList>
    </citation>
    <scope>NUCLEOTIDE SEQUENCE</scope>
</reference>
<keyword evidence="3" id="KW-1185">Reference proteome</keyword>
<accession>A0A8X6XUV3</accession>
<dbReference type="EMBL" id="BMAV01012670">
    <property type="protein sequence ID" value="GFY59518.1"/>
    <property type="molecule type" value="Genomic_DNA"/>
</dbReference>
<dbReference type="Proteomes" id="UP000886998">
    <property type="component" value="Unassembled WGS sequence"/>
</dbReference>
<name>A0A8X6XUV3_9ARAC</name>
<organism evidence="2 3">
    <name type="scientific">Trichonephila inaurata madagascariensis</name>
    <dbReference type="NCBI Taxonomy" id="2747483"/>
    <lineage>
        <taxon>Eukaryota</taxon>
        <taxon>Metazoa</taxon>
        <taxon>Ecdysozoa</taxon>
        <taxon>Arthropoda</taxon>
        <taxon>Chelicerata</taxon>
        <taxon>Arachnida</taxon>
        <taxon>Araneae</taxon>
        <taxon>Araneomorphae</taxon>
        <taxon>Entelegynae</taxon>
        <taxon>Araneoidea</taxon>
        <taxon>Nephilidae</taxon>
        <taxon>Trichonephila</taxon>
        <taxon>Trichonephila inaurata</taxon>
    </lineage>
</organism>
<proteinExistence type="predicted"/>
<dbReference type="PANTHER" id="PTHR33327:SF3">
    <property type="entry name" value="RNA-DIRECTED DNA POLYMERASE"/>
    <property type="match status" value="1"/>
</dbReference>
<feature type="domain" description="DUF7041" evidence="1">
    <location>
        <begin position="363"/>
        <end position="447"/>
    </location>
</feature>
<gene>
    <name evidence="2" type="primary">AVEN_10407_1</name>
    <name evidence="2" type="ORF">TNIN_363321</name>
</gene>
<evidence type="ECO:0000259" key="1">
    <source>
        <dbReference type="Pfam" id="PF23055"/>
    </source>
</evidence>
<evidence type="ECO:0000313" key="3">
    <source>
        <dbReference type="Proteomes" id="UP000886998"/>
    </source>
</evidence>